<dbReference type="AlphaFoldDB" id="A0A9P5YYF1"/>
<keyword evidence="3" id="KW-1185">Reference proteome</keyword>
<sequence length="126" mass="13995">MDQSNSDPQRVGSPPTGTSLKQAKARVRTLMVSRRSLGYPVSLEEMKVYADANNMMSSAVTNVLTHMAFRMKDGPLFFDWFFGEPFVGVAADNSRRNISMATPERVEILKSILGKTDPPRWTVVGV</sequence>
<reference evidence="2" key="1">
    <citation type="submission" date="2020-11" db="EMBL/GenBank/DDBJ databases">
        <authorList>
            <consortium name="DOE Joint Genome Institute"/>
            <person name="Ahrendt S."/>
            <person name="Riley R."/>
            <person name="Andreopoulos W."/>
            <person name="Labutti K."/>
            <person name="Pangilinan J."/>
            <person name="Ruiz-Duenas F.J."/>
            <person name="Barrasa J.M."/>
            <person name="Sanchez-Garcia M."/>
            <person name="Camarero S."/>
            <person name="Miyauchi S."/>
            <person name="Serrano A."/>
            <person name="Linde D."/>
            <person name="Babiker R."/>
            <person name="Drula E."/>
            <person name="Ayuso-Fernandez I."/>
            <person name="Pacheco R."/>
            <person name="Padilla G."/>
            <person name="Ferreira P."/>
            <person name="Barriuso J."/>
            <person name="Kellner H."/>
            <person name="Castanera R."/>
            <person name="Alfaro M."/>
            <person name="Ramirez L."/>
            <person name="Pisabarro A.G."/>
            <person name="Kuo A."/>
            <person name="Tritt A."/>
            <person name="Lipzen A."/>
            <person name="He G."/>
            <person name="Yan M."/>
            <person name="Ng V."/>
            <person name="Cullen D."/>
            <person name="Martin F."/>
            <person name="Rosso M.-N."/>
            <person name="Henrissat B."/>
            <person name="Hibbett D."/>
            <person name="Martinez A.T."/>
            <person name="Grigoriev I.V."/>
        </authorList>
    </citation>
    <scope>NUCLEOTIDE SEQUENCE</scope>
    <source>
        <strain evidence="2">CIRM-BRFM 674</strain>
    </source>
</reference>
<comment type="caution">
    <text evidence="2">The sequence shown here is derived from an EMBL/GenBank/DDBJ whole genome shotgun (WGS) entry which is preliminary data.</text>
</comment>
<dbReference type="Proteomes" id="UP000807469">
    <property type="component" value="Unassembled WGS sequence"/>
</dbReference>
<evidence type="ECO:0000313" key="3">
    <source>
        <dbReference type="Proteomes" id="UP000807469"/>
    </source>
</evidence>
<proteinExistence type="predicted"/>
<name>A0A9P5YYF1_9AGAR</name>
<gene>
    <name evidence="2" type="ORF">BDN70DRAFT_995772</name>
</gene>
<organism evidence="2 3">
    <name type="scientific">Pholiota conissans</name>
    <dbReference type="NCBI Taxonomy" id="109636"/>
    <lineage>
        <taxon>Eukaryota</taxon>
        <taxon>Fungi</taxon>
        <taxon>Dikarya</taxon>
        <taxon>Basidiomycota</taxon>
        <taxon>Agaricomycotina</taxon>
        <taxon>Agaricomycetes</taxon>
        <taxon>Agaricomycetidae</taxon>
        <taxon>Agaricales</taxon>
        <taxon>Agaricineae</taxon>
        <taxon>Strophariaceae</taxon>
        <taxon>Pholiota</taxon>
    </lineage>
</organism>
<feature type="region of interest" description="Disordered" evidence="1">
    <location>
        <begin position="1"/>
        <end position="24"/>
    </location>
</feature>
<protein>
    <submittedName>
        <fullName evidence="2">Uncharacterized protein</fullName>
    </submittedName>
</protein>
<accession>A0A9P5YYF1</accession>
<evidence type="ECO:0000313" key="2">
    <source>
        <dbReference type="EMBL" id="KAF9476285.1"/>
    </source>
</evidence>
<dbReference type="EMBL" id="MU155299">
    <property type="protein sequence ID" value="KAF9476285.1"/>
    <property type="molecule type" value="Genomic_DNA"/>
</dbReference>
<evidence type="ECO:0000256" key="1">
    <source>
        <dbReference type="SAM" id="MobiDB-lite"/>
    </source>
</evidence>